<sequence length="127" mass="14262">MSKTCDRCGKELTDRDRTTICLECEVALAEEENERLETENAALWEKIAALVKAESEGRLHIAPYKEGDTMTAPEVHGQWVHMPDKSDVYYDTYQCSNCNEEIVVDLGLEKPKFCPNCGARMDGGEGE</sequence>
<evidence type="ECO:0000313" key="2">
    <source>
        <dbReference type="EMBL" id="MBC5648485.1"/>
    </source>
</evidence>
<keyword evidence="1" id="KW-0175">Coiled coil</keyword>
<protein>
    <submittedName>
        <fullName evidence="2">Uncharacterized protein</fullName>
    </submittedName>
</protein>
<dbReference type="RefSeq" id="WP_186857988.1">
    <property type="nucleotide sequence ID" value="NZ_JACOON010000004.1"/>
</dbReference>
<gene>
    <name evidence="2" type="ORF">H8S18_09070</name>
</gene>
<comment type="caution">
    <text evidence="2">The sequence shown here is derived from an EMBL/GenBank/DDBJ whole genome shotgun (WGS) entry which is preliminary data.</text>
</comment>
<dbReference type="Gene3D" id="2.20.28.30">
    <property type="entry name" value="RNA polymerase ii, chain L"/>
    <property type="match status" value="1"/>
</dbReference>
<accession>A0ABR7EFD4</accession>
<keyword evidence="3" id="KW-1185">Reference proteome</keyword>
<dbReference type="Proteomes" id="UP000606889">
    <property type="component" value="Unassembled WGS sequence"/>
</dbReference>
<reference evidence="2 3" key="1">
    <citation type="submission" date="2020-08" db="EMBL/GenBank/DDBJ databases">
        <title>Genome public.</title>
        <authorList>
            <person name="Liu C."/>
            <person name="Sun Q."/>
        </authorList>
    </citation>
    <scope>NUCLEOTIDE SEQUENCE [LARGE SCALE GENOMIC DNA]</scope>
    <source>
        <strain evidence="2 3">NSJ-35</strain>
    </source>
</reference>
<feature type="coiled-coil region" evidence="1">
    <location>
        <begin position="19"/>
        <end position="46"/>
    </location>
</feature>
<evidence type="ECO:0000313" key="3">
    <source>
        <dbReference type="Proteomes" id="UP000606889"/>
    </source>
</evidence>
<proteinExistence type="predicted"/>
<dbReference type="EMBL" id="JACOON010000004">
    <property type="protein sequence ID" value="MBC5648485.1"/>
    <property type="molecule type" value="Genomic_DNA"/>
</dbReference>
<evidence type="ECO:0000256" key="1">
    <source>
        <dbReference type="SAM" id="Coils"/>
    </source>
</evidence>
<name>A0ABR7EFD4_9FIRM</name>
<organism evidence="2 3">
    <name type="scientific">Christensenella tenuis</name>
    <dbReference type="NCBI Taxonomy" id="2763033"/>
    <lineage>
        <taxon>Bacteria</taxon>
        <taxon>Bacillati</taxon>
        <taxon>Bacillota</taxon>
        <taxon>Clostridia</taxon>
        <taxon>Christensenellales</taxon>
        <taxon>Christensenellaceae</taxon>
        <taxon>Christensenella</taxon>
    </lineage>
</organism>